<dbReference type="OrthoDB" id="414133at2759"/>
<keyword evidence="3" id="KW-0949">S-adenosyl-L-methionine</keyword>
<dbReference type="InterPro" id="IPR029063">
    <property type="entry name" value="SAM-dependent_MTases_sf"/>
</dbReference>
<evidence type="ECO:0000256" key="3">
    <source>
        <dbReference type="ARBA" id="ARBA00022691"/>
    </source>
</evidence>
<dbReference type="Gene3D" id="3.90.120.10">
    <property type="entry name" value="DNA Methylase, subunit A, domain 2"/>
    <property type="match status" value="1"/>
</dbReference>
<dbReference type="Gene3D" id="3.40.50.150">
    <property type="entry name" value="Vaccinia Virus protein VP39"/>
    <property type="match status" value="2"/>
</dbReference>
<keyword evidence="2" id="KW-0808">Transferase</keyword>
<dbReference type="SUPFAM" id="SSF53335">
    <property type="entry name" value="S-adenosyl-L-methionine-dependent methyltransferases"/>
    <property type="match status" value="1"/>
</dbReference>
<protein>
    <submittedName>
        <fullName evidence="5">Type II methyltransferase M.HaeII (M.HaeII) (Cytosine-specific methyltransferase HaeII) (Modification methylase HaeII)</fullName>
    </submittedName>
</protein>
<accession>A0A9P1BZR7</accession>
<keyword evidence="1 5" id="KW-0489">Methyltransferase</keyword>
<dbReference type="GO" id="GO:0008168">
    <property type="term" value="F:methyltransferase activity"/>
    <property type="evidence" value="ECO:0007669"/>
    <property type="project" value="UniProtKB-KW"/>
</dbReference>
<evidence type="ECO:0000256" key="2">
    <source>
        <dbReference type="ARBA" id="ARBA00022679"/>
    </source>
</evidence>
<name>A0A9P1BZR7_9DINO</name>
<gene>
    <name evidence="4" type="ORF">C1SCF055_LOCUS9060</name>
</gene>
<proteinExistence type="predicted"/>
<dbReference type="EMBL" id="CAMXCT030000620">
    <property type="protein sequence ID" value="CAL4768563.1"/>
    <property type="molecule type" value="Genomic_DNA"/>
</dbReference>
<dbReference type="InterPro" id="IPR001525">
    <property type="entry name" value="C5_MeTfrase"/>
</dbReference>
<evidence type="ECO:0000313" key="6">
    <source>
        <dbReference type="Proteomes" id="UP001152797"/>
    </source>
</evidence>
<dbReference type="Proteomes" id="UP001152797">
    <property type="component" value="Unassembled WGS sequence"/>
</dbReference>
<sequence length="309" mass="34424">MPKRRCRVLQKDVLSVASDCTGLNAAAMALESLNLPFQEEWVSDSDVAVRSVLQRNFAPKALLRSVQEDVPNHLPVDFFSAGYPCQPYSVLGTGDGLESEDIGGKPYYKLQARVLNSKDHGVAQSRNRLYIVGVHDPVRDFRWPEPQAPVSLESALDPQDGSGPVWPHSKTEIRNLITCYKKLQDKRQPMRCDGIADIGMSSNWCQSSAPFSIGYAPCLTKSRCESNGYWSFSRQRKLHLSEYFRLQGIYPGRLQRPGDVTEAKMRAMVGNSFTVPVIAKIMDRLFYSAGLTSQPIAFDASTGDDGVWL</sequence>
<evidence type="ECO:0000313" key="4">
    <source>
        <dbReference type="EMBL" id="CAI3981251.1"/>
    </source>
</evidence>
<organism evidence="4">
    <name type="scientific">Cladocopium goreaui</name>
    <dbReference type="NCBI Taxonomy" id="2562237"/>
    <lineage>
        <taxon>Eukaryota</taxon>
        <taxon>Sar</taxon>
        <taxon>Alveolata</taxon>
        <taxon>Dinophyceae</taxon>
        <taxon>Suessiales</taxon>
        <taxon>Symbiodiniaceae</taxon>
        <taxon>Cladocopium</taxon>
    </lineage>
</organism>
<reference evidence="5 6" key="2">
    <citation type="submission" date="2024-05" db="EMBL/GenBank/DDBJ databases">
        <authorList>
            <person name="Chen Y."/>
            <person name="Shah S."/>
            <person name="Dougan E. K."/>
            <person name="Thang M."/>
            <person name="Chan C."/>
        </authorList>
    </citation>
    <scope>NUCLEOTIDE SEQUENCE [LARGE SCALE GENOMIC DNA]</scope>
</reference>
<reference evidence="4" key="1">
    <citation type="submission" date="2022-10" db="EMBL/GenBank/DDBJ databases">
        <authorList>
            <person name="Chen Y."/>
            <person name="Dougan E. K."/>
            <person name="Chan C."/>
            <person name="Rhodes N."/>
            <person name="Thang M."/>
        </authorList>
    </citation>
    <scope>NUCLEOTIDE SEQUENCE</scope>
</reference>
<dbReference type="PROSITE" id="PS00094">
    <property type="entry name" value="C5_MTASE_1"/>
    <property type="match status" value="1"/>
</dbReference>
<dbReference type="EMBL" id="CAMXCT010000620">
    <property type="protein sequence ID" value="CAI3981251.1"/>
    <property type="molecule type" value="Genomic_DNA"/>
</dbReference>
<comment type="caution">
    <text evidence="4">The sequence shown here is derived from an EMBL/GenBank/DDBJ whole genome shotgun (WGS) entry which is preliminary data.</text>
</comment>
<dbReference type="AlphaFoldDB" id="A0A9P1BZR7"/>
<evidence type="ECO:0000256" key="1">
    <source>
        <dbReference type="ARBA" id="ARBA00022603"/>
    </source>
</evidence>
<dbReference type="InterPro" id="IPR018117">
    <property type="entry name" value="C5_DNA_meth_AS"/>
</dbReference>
<dbReference type="EMBL" id="CAMXCT020000620">
    <property type="protein sequence ID" value="CAL1134626.1"/>
    <property type="molecule type" value="Genomic_DNA"/>
</dbReference>
<dbReference type="GO" id="GO:0032259">
    <property type="term" value="P:methylation"/>
    <property type="evidence" value="ECO:0007669"/>
    <property type="project" value="UniProtKB-KW"/>
</dbReference>
<keyword evidence="6" id="KW-1185">Reference proteome</keyword>
<dbReference type="Pfam" id="PF00145">
    <property type="entry name" value="DNA_methylase"/>
    <property type="match status" value="2"/>
</dbReference>
<evidence type="ECO:0000313" key="5">
    <source>
        <dbReference type="EMBL" id="CAL4768563.1"/>
    </source>
</evidence>